<evidence type="ECO:0000256" key="8">
    <source>
        <dbReference type="ARBA" id="ARBA00023004"/>
    </source>
</evidence>
<comment type="similarity">
    <text evidence="2">Belongs to the cytochrome P450 family.</text>
</comment>
<dbReference type="Proteomes" id="UP001161247">
    <property type="component" value="Chromosome 6"/>
</dbReference>
<evidence type="ECO:0000256" key="9">
    <source>
        <dbReference type="ARBA" id="ARBA00023033"/>
    </source>
</evidence>
<keyword evidence="9" id="KW-0503">Monooxygenase</keyword>
<evidence type="ECO:0000313" key="13">
    <source>
        <dbReference type="Proteomes" id="UP001161247"/>
    </source>
</evidence>
<accession>A0AAV1DQY9</accession>
<dbReference type="GO" id="GO:0016020">
    <property type="term" value="C:membrane"/>
    <property type="evidence" value="ECO:0007669"/>
    <property type="project" value="UniProtKB-SubCell"/>
</dbReference>
<protein>
    <submittedName>
        <fullName evidence="12">OLC1v1009639C1</fullName>
    </submittedName>
</protein>
<dbReference type="GO" id="GO:0005506">
    <property type="term" value="F:iron ion binding"/>
    <property type="evidence" value="ECO:0007669"/>
    <property type="project" value="InterPro"/>
</dbReference>
<evidence type="ECO:0000256" key="6">
    <source>
        <dbReference type="ARBA" id="ARBA00022989"/>
    </source>
</evidence>
<keyword evidence="13" id="KW-1185">Reference proteome</keyword>
<evidence type="ECO:0000256" key="4">
    <source>
        <dbReference type="ARBA" id="ARBA00022692"/>
    </source>
</evidence>
<dbReference type="InterPro" id="IPR036396">
    <property type="entry name" value="Cyt_P450_sf"/>
</dbReference>
<dbReference type="GO" id="GO:0016131">
    <property type="term" value="P:brassinosteroid metabolic process"/>
    <property type="evidence" value="ECO:0007669"/>
    <property type="project" value="TreeGrafter"/>
</dbReference>
<dbReference type="Pfam" id="PF00067">
    <property type="entry name" value="p450"/>
    <property type="match status" value="1"/>
</dbReference>
<keyword evidence="5" id="KW-0479">Metal-binding</keyword>
<dbReference type="PANTHER" id="PTHR24282">
    <property type="entry name" value="CYTOCHROME P450 FAMILY MEMBER"/>
    <property type="match status" value="1"/>
</dbReference>
<evidence type="ECO:0000256" key="10">
    <source>
        <dbReference type="ARBA" id="ARBA00023136"/>
    </source>
</evidence>
<dbReference type="AlphaFoldDB" id="A0AAV1DQY9"/>
<dbReference type="Gene3D" id="1.10.630.10">
    <property type="entry name" value="Cytochrome P450"/>
    <property type="match status" value="1"/>
</dbReference>
<organism evidence="12 13">
    <name type="scientific">Oldenlandia corymbosa var. corymbosa</name>
    <dbReference type="NCBI Taxonomy" id="529605"/>
    <lineage>
        <taxon>Eukaryota</taxon>
        <taxon>Viridiplantae</taxon>
        <taxon>Streptophyta</taxon>
        <taxon>Embryophyta</taxon>
        <taxon>Tracheophyta</taxon>
        <taxon>Spermatophyta</taxon>
        <taxon>Magnoliopsida</taxon>
        <taxon>eudicotyledons</taxon>
        <taxon>Gunneridae</taxon>
        <taxon>Pentapetalae</taxon>
        <taxon>asterids</taxon>
        <taxon>lamiids</taxon>
        <taxon>Gentianales</taxon>
        <taxon>Rubiaceae</taxon>
        <taxon>Rubioideae</taxon>
        <taxon>Spermacoceae</taxon>
        <taxon>Hedyotis-Oldenlandia complex</taxon>
        <taxon>Oldenlandia</taxon>
    </lineage>
</organism>
<evidence type="ECO:0000313" key="12">
    <source>
        <dbReference type="EMBL" id="CAI9109757.1"/>
    </source>
</evidence>
<reference evidence="12" key="1">
    <citation type="submission" date="2023-03" db="EMBL/GenBank/DDBJ databases">
        <authorList>
            <person name="Julca I."/>
        </authorList>
    </citation>
    <scope>NUCLEOTIDE SEQUENCE</scope>
</reference>
<evidence type="ECO:0000256" key="1">
    <source>
        <dbReference type="ARBA" id="ARBA00004370"/>
    </source>
</evidence>
<dbReference type="InterPro" id="IPR001128">
    <property type="entry name" value="Cyt_P450"/>
</dbReference>
<dbReference type="InterPro" id="IPR050665">
    <property type="entry name" value="Cytochrome_P450_Monooxygen"/>
</dbReference>
<evidence type="ECO:0000256" key="2">
    <source>
        <dbReference type="ARBA" id="ARBA00010617"/>
    </source>
</evidence>
<feature type="transmembrane region" description="Helical" evidence="11">
    <location>
        <begin position="7"/>
        <end position="29"/>
    </location>
</feature>
<gene>
    <name evidence="12" type="ORF">OLC1_LOCUS17573</name>
</gene>
<name>A0AAV1DQY9_OLDCO</name>
<keyword evidence="6 11" id="KW-1133">Transmembrane helix</keyword>
<dbReference type="SUPFAM" id="SSF48264">
    <property type="entry name" value="Cytochrome P450"/>
    <property type="match status" value="1"/>
</dbReference>
<dbReference type="GO" id="GO:0004497">
    <property type="term" value="F:monooxygenase activity"/>
    <property type="evidence" value="ECO:0007669"/>
    <property type="project" value="UniProtKB-KW"/>
</dbReference>
<keyword evidence="10 11" id="KW-0472">Membrane</keyword>
<evidence type="ECO:0000256" key="3">
    <source>
        <dbReference type="ARBA" id="ARBA00022617"/>
    </source>
</evidence>
<dbReference type="GO" id="GO:0016705">
    <property type="term" value="F:oxidoreductase activity, acting on paired donors, with incorporation or reduction of molecular oxygen"/>
    <property type="evidence" value="ECO:0007669"/>
    <property type="project" value="InterPro"/>
</dbReference>
<evidence type="ECO:0000256" key="7">
    <source>
        <dbReference type="ARBA" id="ARBA00023002"/>
    </source>
</evidence>
<sequence length="350" mass="40769">MGGRFQWFWLLIMHFTVIIVCKISFHFWWVPIIVDIAAIFVCKKVWFQFWYIPRRIEHHFFVQGIKGPKYSFLLGNLKEIGNLTSKASSQPMPLSTTSFQEFFPSYDHWRKIHGSTLLLWFGLTARVTEADPTLLKDIFITKSEYFEKIDSPFLLKKLEGDGLLNLKGIKWAHHRKVISPAFYLENLKLMVPLIGVSMEKMLKQWLKLMSSSEDDGSKVEIDVSEWFQNIAEEVMARAAFGISYEEEGRAIYKLQAQQMAYAAKAFEKIFTPGYRFLPTETNRNCWRLEKEIRESITKLIDKRRNTKYSSPIKMYSPVSSRPNDLLDFMISGFNKENAGITNPPLPPPPL</sequence>
<dbReference type="GO" id="GO:0020037">
    <property type="term" value="F:heme binding"/>
    <property type="evidence" value="ECO:0007669"/>
    <property type="project" value="InterPro"/>
</dbReference>
<proteinExistence type="inferred from homology"/>
<keyword evidence="4 11" id="KW-0812">Transmembrane</keyword>
<keyword evidence="8" id="KW-0408">Iron</keyword>
<dbReference type="GO" id="GO:0010268">
    <property type="term" value="P:brassinosteroid homeostasis"/>
    <property type="evidence" value="ECO:0007669"/>
    <property type="project" value="TreeGrafter"/>
</dbReference>
<dbReference type="PANTHER" id="PTHR24282:SF63">
    <property type="entry name" value="CYTOCHROME P450 734A1-LIKE"/>
    <property type="match status" value="1"/>
</dbReference>
<keyword evidence="3" id="KW-0349">Heme</keyword>
<evidence type="ECO:0000256" key="11">
    <source>
        <dbReference type="SAM" id="Phobius"/>
    </source>
</evidence>
<dbReference type="EMBL" id="OX459123">
    <property type="protein sequence ID" value="CAI9109757.1"/>
    <property type="molecule type" value="Genomic_DNA"/>
</dbReference>
<comment type="subcellular location">
    <subcellularLocation>
        <location evidence="1">Membrane</location>
    </subcellularLocation>
</comment>
<keyword evidence="7" id="KW-0560">Oxidoreductase</keyword>
<evidence type="ECO:0000256" key="5">
    <source>
        <dbReference type="ARBA" id="ARBA00022723"/>
    </source>
</evidence>